<dbReference type="GeneID" id="103213494"/>
<evidence type="ECO:0000256" key="5">
    <source>
        <dbReference type="ARBA" id="ARBA00023136"/>
    </source>
</evidence>
<evidence type="ECO:0000256" key="8">
    <source>
        <dbReference type="SAM" id="SignalP"/>
    </source>
</evidence>
<dbReference type="Gene3D" id="2.60.40.10">
    <property type="entry name" value="Immunoglobulins"/>
    <property type="match status" value="2"/>
</dbReference>
<proteinExistence type="predicted"/>
<dbReference type="Pfam" id="PF09240">
    <property type="entry name" value="IL6Ra-bind"/>
    <property type="match status" value="1"/>
</dbReference>
<protein>
    <submittedName>
        <fullName evidence="11">Interleukin-13 receptor subunit alpha-2-like</fullName>
    </submittedName>
</protein>
<dbReference type="OrthoDB" id="9826641at2759"/>
<evidence type="ECO:0000256" key="4">
    <source>
        <dbReference type="ARBA" id="ARBA00022989"/>
    </source>
</evidence>
<keyword evidence="2" id="KW-0812">Transmembrane</keyword>
<dbReference type="InterPro" id="IPR013783">
    <property type="entry name" value="Ig-like_fold"/>
</dbReference>
<feature type="signal peptide" evidence="8">
    <location>
        <begin position="1"/>
        <end position="26"/>
    </location>
</feature>
<sequence>MAFIDLAIRCIYTILICTSFFCTLSSNTEIKVNPPQDFEIVDPGYLGYLYLQWKPPLSLDNFKECPVEYELKYRNFDSKSWKTIITKKLNYKDGFDLNKGVEAKIHTLLPQQCTNGSDVQSSWSEATYWTPLQGNLETKIQDMDCVYYNWQYLLCSWKPGIDISFDTNYYLFY</sequence>
<feature type="domain" description="Type I cytokine receptor cytokine-binding" evidence="9">
    <location>
        <begin position="142"/>
        <end position="173"/>
    </location>
</feature>
<evidence type="ECO:0000256" key="2">
    <source>
        <dbReference type="ARBA" id="ARBA00022692"/>
    </source>
</evidence>
<dbReference type="InterPro" id="IPR036116">
    <property type="entry name" value="FN3_sf"/>
</dbReference>
<name>A0A8B7BEA6_ORYAF</name>
<organism evidence="10 11">
    <name type="scientific">Orycteropus afer afer</name>
    <dbReference type="NCBI Taxonomy" id="1230840"/>
    <lineage>
        <taxon>Eukaryota</taxon>
        <taxon>Metazoa</taxon>
        <taxon>Chordata</taxon>
        <taxon>Craniata</taxon>
        <taxon>Vertebrata</taxon>
        <taxon>Euteleostomi</taxon>
        <taxon>Mammalia</taxon>
        <taxon>Eutheria</taxon>
        <taxon>Afrotheria</taxon>
        <taxon>Tubulidentata</taxon>
        <taxon>Orycteropodidae</taxon>
        <taxon>Orycteropus</taxon>
    </lineage>
</organism>
<comment type="subcellular location">
    <subcellularLocation>
        <location evidence="1">Membrane</location>
        <topology evidence="1">Single-pass type I membrane protein</topology>
    </subcellularLocation>
</comment>
<feature type="non-terminal residue" evidence="11">
    <location>
        <position position="173"/>
    </location>
</feature>
<gene>
    <name evidence="11" type="primary">LOC103213494</name>
</gene>
<dbReference type="AlphaFoldDB" id="A0A8B7BEA6"/>
<evidence type="ECO:0000313" key="11">
    <source>
        <dbReference type="RefSeq" id="XP_007957451.1"/>
    </source>
</evidence>
<evidence type="ECO:0000313" key="10">
    <source>
        <dbReference type="Proteomes" id="UP000694850"/>
    </source>
</evidence>
<evidence type="ECO:0000256" key="6">
    <source>
        <dbReference type="ARBA" id="ARBA00023170"/>
    </source>
</evidence>
<evidence type="ECO:0000259" key="9">
    <source>
        <dbReference type="Pfam" id="PF09240"/>
    </source>
</evidence>
<keyword evidence="5" id="KW-0472">Membrane</keyword>
<dbReference type="SUPFAM" id="SSF49265">
    <property type="entry name" value="Fibronectin type III"/>
    <property type="match status" value="2"/>
</dbReference>
<keyword evidence="10" id="KW-1185">Reference proteome</keyword>
<accession>A0A8B7BEA6</accession>
<keyword evidence="3 8" id="KW-0732">Signal</keyword>
<dbReference type="GO" id="GO:0016020">
    <property type="term" value="C:membrane"/>
    <property type="evidence" value="ECO:0007669"/>
    <property type="project" value="UniProtKB-SubCell"/>
</dbReference>
<dbReference type="RefSeq" id="XP_007957451.1">
    <property type="nucleotide sequence ID" value="XM_007959260.1"/>
</dbReference>
<keyword evidence="7" id="KW-0325">Glycoprotein</keyword>
<feature type="chain" id="PRO_5034159918" evidence="8">
    <location>
        <begin position="27"/>
        <end position="173"/>
    </location>
</feature>
<dbReference type="Proteomes" id="UP000694850">
    <property type="component" value="Unplaced"/>
</dbReference>
<keyword evidence="4" id="KW-1133">Transmembrane helix</keyword>
<dbReference type="InterPro" id="IPR015321">
    <property type="entry name" value="TypeI_recpt_CBD"/>
</dbReference>
<keyword evidence="6" id="KW-0675">Receptor</keyword>
<evidence type="ECO:0000256" key="3">
    <source>
        <dbReference type="ARBA" id="ARBA00022729"/>
    </source>
</evidence>
<dbReference type="FunFam" id="2.60.40.10:FF:000958">
    <property type="entry name" value="Interleukin-13 receptor subunit alpha-2"/>
    <property type="match status" value="1"/>
</dbReference>
<evidence type="ECO:0000256" key="1">
    <source>
        <dbReference type="ARBA" id="ARBA00004479"/>
    </source>
</evidence>
<reference evidence="11" key="1">
    <citation type="submission" date="2025-08" db="UniProtKB">
        <authorList>
            <consortium name="RefSeq"/>
        </authorList>
    </citation>
    <scope>IDENTIFICATION</scope>
</reference>
<evidence type="ECO:0000256" key="7">
    <source>
        <dbReference type="ARBA" id="ARBA00023180"/>
    </source>
</evidence>